<name>A0A4D6HBL1_9EURY</name>
<evidence type="ECO:0000313" key="3">
    <source>
        <dbReference type="Proteomes" id="UP000296706"/>
    </source>
</evidence>
<dbReference type="EMBL" id="CP031310">
    <property type="protein sequence ID" value="QCC50901.1"/>
    <property type="molecule type" value="Genomic_DNA"/>
</dbReference>
<keyword evidence="3" id="KW-1185">Reference proteome</keyword>
<dbReference type="PROSITE" id="PS51257">
    <property type="entry name" value="PROKAR_LIPOPROTEIN"/>
    <property type="match status" value="1"/>
</dbReference>
<gene>
    <name evidence="2" type="ORF">DV733_06425</name>
</gene>
<dbReference type="Proteomes" id="UP000296706">
    <property type="component" value="Chromosome"/>
</dbReference>
<dbReference type="KEGG" id="hsn:DV733_06425"/>
<evidence type="ECO:0008006" key="4">
    <source>
        <dbReference type="Google" id="ProtNLM"/>
    </source>
</evidence>
<dbReference type="AlphaFoldDB" id="A0A4D6HBL1"/>
<proteinExistence type="predicted"/>
<organism evidence="2 3">
    <name type="scientific">Halapricum salinum</name>
    <dbReference type="NCBI Taxonomy" id="1457250"/>
    <lineage>
        <taxon>Archaea</taxon>
        <taxon>Methanobacteriati</taxon>
        <taxon>Methanobacteriota</taxon>
        <taxon>Stenosarchaea group</taxon>
        <taxon>Halobacteria</taxon>
        <taxon>Halobacteriales</taxon>
        <taxon>Haloarculaceae</taxon>
        <taxon>Halapricum</taxon>
    </lineage>
</organism>
<dbReference type="STRING" id="1457250.GCA_000755225_00199"/>
<feature type="region of interest" description="Disordered" evidence="1">
    <location>
        <begin position="23"/>
        <end position="49"/>
    </location>
</feature>
<dbReference type="RefSeq" id="WP_049995543.1">
    <property type="nucleotide sequence ID" value="NZ_CP031310.1"/>
</dbReference>
<evidence type="ECO:0000313" key="2">
    <source>
        <dbReference type="EMBL" id="QCC50901.1"/>
    </source>
</evidence>
<sequence length="283" mass="30622">MRRAVLGLAVLVVLSGCTTPFDADSGGDGVETVTPASVPSGFDGPPGVDHQRDVLDPVALVAAHERALDNGSAAVRFEARRWQVANRSYGFQSRGEPISSEERLATETVVRTGEPTVFSRYTNDSVGYTYGTWSNGTHTVEFADVPEGIARTVSPSSSRPDEPLDLARTSTLGVWFNNSQVQAIDRTETAKGVRYRVRATSDDRGLLGSSAERTHNGVTNGTLVATIRPDGLVTDLRLEFTLLTRAGNFRTAYRYSVTTDVETLPRPSWVERTLARGNTSLDS</sequence>
<accession>A0A4D6HBL1</accession>
<protein>
    <recommendedName>
        <fullName evidence="4">Lipoprotein</fullName>
    </recommendedName>
</protein>
<evidence type="ECO:0000256" key="1">
    <source>
        <dbReference type="SAM" id="MobiDB-lite"/>
    </source>
</evidence>
<reference evidence="2 3" key="1">
    <citation type="journal article" date="2019" name="Nat. Commun.">
        <title>A new type of DNA phosphorothioation-based antiviral system in archaea.</title>
        <authorList>
            <person name="Xiong L."/>
            <person name="Liu S."/>
            <person name="Chen S."/>
            <person name="Xiao Y."/>
            <person name="Zhu B."/>
            <person name="Gao Y."/>
            <person name="Zhang Y."/>
            <person name="Chen B."/>
            <person name="Luo J."/>
            <person name="Deng Z."/>
            <person name="Chen X."/>
            <person name="Wang L."/>
            <person name="Chen S."/>
        </authorList>
    </citation>
    <scope>NUCLEOTIDE SEQUENCE [LARGE SCALE GENOMIC DNA]</scope>
    <source>
        <strain evidence="2 3">CBA1105</strain>
    </source>
</reference>
<dbReference type="GeneID" id="39847483"/>